<dbReference type="Proteomes" id="UP000095751">
    <property type="component" value="Unassembled WGS sequence"/>
</dbReference>
<proteinExistence type="predicted"/>
<reference evidence="1 2" key="1">
    <citation type="submission" date="2016-09" db="EMBL/GenBank/DDBJ databases">
        <title>Extensive genetic diversity and differential bi-allelic expression allows diatom success in the polar Southern Ocean.</title>
        <authorList>
            <consortium name="DOE Joint Genome Institute"/>
            <person name="Mock T."/>
            <person name="Otillar R.P."/>
            <person name="Strauss J."/>
            <person name="Dupont C."/>
            <person name="Frickenhaus S."/>
            <person name="Maumus F."/>
            <person name="Mcmullan M."/>
            <person name="Sanges R."/>
            <person name="Schmutz J."/>
            <person name="Toseland A."/>
            <person name="Valas R."/>
            <person name="Veluchamy A."/>
            <person name="Ward B.J."/>
            <person name="Allen A."/>
            <person name="Barry K."/>
            <person name="Falciatore A."/>
            <person name="Ferrante M."/>
            <person name="Fortunato A.E."/>
            <person name="Gloeckner G."/>
            <person name="Gruber A."/>
            <person name="Hipkin R."/>
            <person name="Janech M."/>
            <person name="Kroth P."/>
            <person name="Leese F."/>
            <person name="Lindquist E."/>
            <person name="Lyon B.R."/>
            <person name="Martin J."/>
            <person name="Mayer C."/>
            <person name="Parker M."/>
            <person name="Quesneville H."/>
            <person name="Raymond J."/>
            <person name="Uhlig C."/>
            <person name="Valentin K.U."/>
            <person name="Worden A.Z."/>
            <person name="Armbrust E.V."/>
            <person name="Bowler C."/>
            <person name="Green B."/>
            <person name="Moulton V."/>
            <person name="Van Oosterhout C."/>
            <person name="Grigoriev I."/>
        </authorList>
    </citation>
    <scope>NUCLEOTIDE SEQUENCE [LARGE SCALE GENOMIC DNA]</scope>
    <source>
        <strain evidence="1 2">CCMP1102</strain>
    </source>
</reference>
<dbReference type="KEGG" id="fcy:FRACYDRAFT_244730"/>
<keyword evidence="2" id="KW-1185">Reference proteome</keyword>
<accession>A0A1E7F1C4</accession>
<protein>
    <submittedName>
        <fullName evidence="1">Uncharacterized protein</fullName>
    </submittedName>
</protein>
<dbReference type="EMBL" id="KV784366">
    <property type="protein sequence ID" value="OEU11613.1"/>
    <property type="molecule type" value="Genomic_DNA"/>
</dbReference>
<gene>
    <name evidence="1" type="ORF">FRACYDRAFT_244730</name>
</gene>
<name>A0A1E7F1C4_9STRA</name>
<evidence type="ECO:0000313" key="1">
    <source>
        <dbReference type="EMBL" id="OEU11613.1"/>
    </source>
</evidence>
<dbReference type="InParanoid" id="A0A1E7F1C4"/>
<dbReference type="OrthoDB" id="54271at2759"/>
<evidence type="ECO:0000313" key="2">
    <source>
        <dbReference type="Proteomes" id="UP000095751"/>
    </source>
</evidence>
<sequence length="172" mass="19770">MTNTITNVVLIFDGNEDENFTDDDHSTEGKAKILFEQKWFQCIVTDGTNKVKDRADDYIVDYVIPRLLKLEQQKEEKIVPTISKSATISTTISTNKNDTSIIKTTATTNVNVNTIDTKVHLVTADQELQKRVRATRIMKSGSCIHPPKFWNEYLPILQQQQLQEQEQQQQEQ</sequence>
<organism evidence="1 2">
    <name type="scientific">Fragilariopsis cylindrus CCMP1102</name>
    <dbReference type="NCBI Taxonomy" id="635003"/>
    <lineage>
        <taxon>Eukaryota</taxon>
        <taxon>Sar</taxon>
        <taxon>Stramenopiles</taxon>
        <taxon>Ochrophyta</taxon>
        <taxon>Bacillariophyta</taxon>
        <taxon>Bacillariophyceae</taxon>
        <taxon>Bacillariophycidae</taxon>
        <taxon>Bacillariales</taxon>
        <taxon>Bacillariaceae</taxon>
        <taxon>Fragilariopsis</taxon>
    </lineage>
</organism>
<dbReference type="AlphaFoldDB" id="A0A1E7F1C4"/>